<dbReference type="Proteomes" id="UP000821845">
    <property type="component" value="Chromosome 4"/>
</dbReference>
<keyword evidence="2" id="KW-1185">Reference proteome</keyword>
<evidence type="ECO:0000313" key="1">
    <source>
        <dbReference type="EMBL" id="KAH6933080.1"/>
    </source>
</evidence>
<proteinExistence type="predicted"/>
<accession>A0ACB7SEU1</accession>
<organism evidence="1 2">
    <name type="scientific">Hyalomma asiaticum</name>
    <name type="common">Tick</name>
    <dbReference type="NCBI Taxonomy" id="266040"/>
    <lineage>
        <taxon>Eukaryota</taxon>
        <taxon>Metazoa</taxon>
        <taxon>Ecdysozoa</taxon>
        <taxon>Arthropoda</taxon>
        <taxon>Chelicerata</taxon>
        <taxon>Arachnida</taxon>
        <taxon>Acari</taxon>
        <taxon>Parasitiformes</taxon>
        <taxon>Ixodida</taxon>
        <taxon>Ixodoidea</taxon>
        <taxon>Ixodidae</taxon>
        <taxon>Hyalomminae</taxon>
        <taxon>Hyalomma</taxon>
    </lineage>
</organism>
<sequence>MSVRPNLQYDRKHDVVIGFSDDGSESTTAVTNVAFVELLSGISRLRVMPVVFTVAKTALRAENIKRLLLPLIAQLAECQLYVKAVVCDQGSSNINLFDELAAAPQNPYFEVNGHKVYFFFDTPHLFKCTRNNLRAPHKLFIGTEIVDWSYIRELYECSDPRIVKLARKLTLDHIYRRPFNSMKAKFAAQVLSESVSVAMSVMISLGKLPATVKSTADFIEHIDKLFDCLNRKTAAASTSGKMNYALSATSEHLAFLREAIKWISCWKFDSPRQPHTIRGWLVTIQAAIMLWEDLHKNFNLTCLLPRRLQQDSLENLFGTLRQKHGCNEHPNVFQFIAALKHVFVGKLSNLSSRRNCEVVDSHLLARLSVGEPRAQQAVVTETLFPSETSGEDLLDITEEKALYCFAGGITQRFLENRPADCTCEPFLRSGDPAFSGSHQTLAMLQSHGKEGGLFADSTPPSVFFEAGKDMEKCLVERIGVVAHLCSVTTVRKDKLNSSLPKEIFCSEKCRLELLRQFCCARLMVHINDVNRALKKQRERKSAAKRKLQKLQD</sequence>
<comment type="caution">
    <text evidence="1">The sequence shown here is derived from an EMBL/GenBank/DDBJ whole genome shotgun (WGS) entry which is preliminary data.</text>
</comment>
<evidence type="ECO:0000313" key="2">
    <source>
        <dbReference type="Proteomes" id="UP000821845"/>
    </source>
</evidence>
<reference evidence="1" key="1">
    <citation type="submission" date="2020-05" db="EMBL/GenBank/DDBJ databases">
        <title>Large-scale comparative analyses of tick genomes elucidate their genetic diversity and vector capacities.</title>
        <authorList>
            <person name="Jia N."/>
            <person name="Wang J."/>
            <person name="Shi W."/>
            <person name="Du L."/>
            <person name="Sun Y."/>
            <person name="Zhan W."/>
            <person name="Jiang J."/>
            <person name="Wang Q."/>
            <person name="Zhang B."/>
            <person name="Ji P."/>
            <person name="Sakyi L.B."/>
            <person name="Cui X."/>
            <person name="Yuan T."/>
            <person name="Jiang B."/>
            <person name="Yang W."/>
            <person name="Lam T.T.-Y."/>
            <person name="Chang Q."/>
            <person name="Ding S."/>
            <person name="Wang X."/>
            <person name="Zhu J."/>
            <person name="Ruan X."/>
            <person name="Zhao L."/>
            <person name="Wei J."/>
            <person name="Que T."/>
            <person name="Du C."/>
            <person name="Cheng J."/>
            <person name="Dai P."/>
            <person name="Han X."/>
            <person name="Huang E."/>
            <person name="Gao Y."/>
            <person name="Liu J."/>
            <person name="Shao H."/>
            <person name="Ye R."/>
            <person name="Li L."/>
            <person name="Wei W."/>
            <person name="Wang X."/>
            <person name="Wang C."/>
            <person name="Yang T."/>
            <person name="Huo Q."/>
            <person name="Li W."/>
            <person name="Guo W."/>
            <person name="Chen H."/>
            <person name="Zhou L."/>
            <person name="Ni X."/>
            <person name="Tian J."/>
            <person name="Zhou Y."/>
            <person name="Sheng Y."/>
            <person name="Liu T."/>
            <person name="Pan Y."/>
            <person name="Xia L."/>
            <person name="Li J."/>
            <person name="Zhao F."/>
            <person name="Cao W."/>
        </authorList>
    </citation>
    <scope>NUCLEOTIDE SEQUENCE</scope>
    <source>
        <strain evidence="1">Hyas-2018</strain>
    </source>
</reference>
<dbReference type="EMBL" id="CM023484">
    <property type="protein sequence ID" value="KAH6933080.1"/>
    <property type="molecule type" value="Genomic_DNA"/>
</dbReference>
<protein>
    <submittedName>
        <fullName evidence="1">Uncharacterized protein</fullName>
    </submittedName>
</protein>
<name>A0ACB7SEU1_HYAAI</name>
<gene>
    <name evidence="1" type="ORF">HPB50_011896</name>
</gene>